<proteinExistence type="predicted"/>
<evidence type="ECO:0000313" key="1">
    <source>
        <dbReference type="EMBL" id="JAH48476.1"/>
    </source>
</evidence>
<organism evidence="1">
    <name type="scientific">Anguilla anguilla</name>
    <name type="common">European freshwater eel</name>
    <name type="synonym">Muraena anguilla</name>
    <dbReference type="NCBI Taxonomy" id="7936"/>
    <lineage>
        <taxon>Eukaryota</taxon>
        <taxon>Metazoa</taxon>
        <taxon>Chordata</taxon>
        <taxon>Craniata</taxon>
        <taxon>Vertebrata</taxon>
        <taxon>Euteleostomi</taxon>
        <taxon>Actinopterygii</taxon>
        <taxon>Neopterygii</taxon>
        <taxon>Teleostei</taxon>
        <taxon>Anguilliformes</taxon>
        <taxon>Anguillidae</taxon>
        <taxon>Anguilla</taxon>
    </lineage>
</organism>
<accession>A0A0E9T470</accession>
<dbReference type="AlphaFoldDB" id="A0A0E9T470"/>
<dbReference type="EMBL" id="GBXM01060101">
    <property type="protein sequence ID" value="JAH48476.1"/>
    <property type="molecule type" value="Transcribed_RNA"/>
</dbReference>
<reference evidence="1" key="1">
    <citation type="submission" date="2014-11" db="EMBL/GenBank/DDBJ databases">
        <authorList>
            <person name="Amaro Gonzalez C."/>
        </authorList>
    </citation>
    <scope>NUCLEOTIDE SEQUENCE</scope>
</reference>
<name>A0A0E9T470_ANGAN</name>
<sequence>MKSKTFLENLMKPNTLACSHESSQCDCVTGDR</sequence>
<reference evidence="1" key="2">
    <citation type="journal article" date="2015" name="Fish Shellfish Immunol.">
        <title>Early steps in the European eel (Anguilla anguilla)-Vibrio vulnificus interaction in the gills: Role of the RtxA13 toxin.</title>
        <authorList>
            <person name="Callol A."/>
            <person name="Pajuelo D."/>
            <person name="Ebbesson L."/>
            <person name="Teles M."/>
            <person name="MacKenzie S."/>
            <person name="Amaro C."/>
        </authorList>
    </citation>
    <scope>NUCLEOTIDE SEQUENCE</scope>
</reference>
<protein>
    <submittedName>
        <fullName evidence="1">Uncharacterized protein</fullName>
    </submittedName>
</protein>